<keyword evidence="5" id="KW-0798">TonB box</keyword>
<evidence type="ECO:0000256" key="2">
    <source>
        <dbReference type="ARBA" id="ARBA00009810"/>
    </source>
</evidence>
<comment type="subcellular location">
    <subcellularLocation>
        <location evidence="1 5">Cell outer membrane</location>
    </subcellularLocation>
</comment>
<keyword evidence="6" id="KW-0732">Signal</keyword>
<comment type="caution">
    <text evidence="9">The sequence shown here is derived from an EMBL/GenBank/DDBJ whole genome shotgun (WGS) entry which is preliminary data.</text>
</comment>
<keyword evidence="10" id="KW-1185">Reference proteome</keyword>
<dbReference type="InterPro" id="IPR010104">
    <property type="entry name" value="TonB_rcpt_bac"/>
</dbReference>
<dbReference type="InterPro" id="IPR036942">
    <property type="entry name" value="Beta-barrel_TonB_sf"/>
</dbReference>
<evidence type="ECO:0000313" key="9">
    <source>
        <dbReference type="EMBL" id="MCE4538944.1"/>
    </source>
</evidence>
<evidence type="ECO:0000256" key="1">
    <source>
        <dbReference type="ARBA" id="ARBA00004442"/>
    </source>
</evidence>
<dbReference type="NCBIfam" id="TIGR01782">
    <property type="entry name" value="TonB-Xanth-Caul"/>
    <property type="match status" value="1"/>
</dbReference>
<dbReference type="RefSeq" id="WP_233393470.1">
    <property type="nucleotide sequence ID" value="NZ_JAJTWT010000007.1"/>
</dbReference>
<keyword evidence="3 5" id="KW-0472">Membrane</keyword>
<protein>
    <submittedName>
        <fullName evidence="9">TonB-dependent receptor</fullName>
    </submittedName>
</protein>
<dbReference type="PANTHER" id="PTHR40980:SF3">
    <property type="entry name" value="TONB-DEPENDENT RECEPTOR-LIKE BETA-BARREL DOMAIN-CONTAINING PROTEIN"/>
    <property type="match status" value="1"/>
</dbReference>
<dbReference type="InterPro" id="IPR037066">
    <property type="entry name" value="Plug_dom_sf"/>
</dbReference>
<dbReference type="Proteomes" id="UP001201463">
    <property type="component" value="Unassembled WGS sequence"/>
</dbReference>
<reference evidence="9 10" key="1">
    <citation type="submission" date="2021-12" db="EMBL/GenBank/DDBJ databases">
        <title>Genome seq of p7.</title>
        <authorList>
            <person name="Seo T."/>
        </authorList>
    </citation>
    <scope>NUCLEOTIDE SEQUENCE [LARGE SCALE GENOMIC DNA]</scope>
    <source>
        <strain evidence="9 10">P7</strain>
    </source>
</reference>
<evidence type="ECO:0000259" key="7">
    <source>
        <dbReference type="Pfam" id="PF00593"/>
    </source>
</evidence>
<dbReference type="Pfam" id="PF07715">
    <property type="entry name" value="Plug"/>
    <property type="match status" value="1"/>
</dbReference>
<proteinExistence type="inferred from homology"/>
<evidence type="ECO:0000256" key="3">
    <source>
        <dbReference type="ARBA" id="ARBA00023136"/>
    </source>
</evidence>
<feature type="domain" description="TonB-dependent receptor plug" evidence="8">
    <location>
        <begin position="48"/>
        <end position="149"/>
    </location>
</feature>
<evidence type="ECO:0000313" key="10">
    <source>
        <dbReference type="Proteomes" id="UP001201463"/>
    </source>
</evidence>
<feature type="domain" description="TonB-dependent receptor-like beta-barrel" evidence="7">
    <location>
        <begin position="445"/>
        <end position="836"/>
    </location>
</feature>
<evidence type="ECO:0000256" key="5">
    <source>
        <dbReference type="RuleBase" id="RU003357"/>
    </source>
</evidence>
<gene>
    <name evidence="9" type="ORF">LXT12_16965</name>
</gene>
<dbReference type="Gene3D" id="2.170.130.10">
    <property type="entry name" value="TonB-dependent receptor, plug domain"/>
    <property type="match status" value="1"/>
</dbReference>
<feature type="signal peptide" evidence="6">
    <location>
        <begin position="1"/>
        <end position="26"/>
    </location>
</feature>
<dbReference type="Gene3D" id="2.40.170.20">
    <property type="entry name" value="TonB-dependent receptor, beta-barrel domain"/>
    <property type="match status" value="1"/>
</dbReference>
<dbReference type="EMBL" id="JAJTWT010000007">
    <property type="protein sequence ID" value="MCE4538944.1"/>
    <property type="molecule type" value="Genomic_DNA"/>
</dbReference>
<organism evidence="9 10">
    <name type="scientific">Pelomonas caseinilytica</name>
    <dbReference type="NCBI Taxonomy" id="2906763"/>
    <lineage>
        <taxon>Bacteria</taxon>
        <taxon>Pseudomonadati</taxon>
        <taxon>Pseudomonadota</taxon>
        <taxon>Betaproteobacteria</taxon>
        <taxon>Burkholderiales</taxon>
        <taxon>Sphaerotilaceae</taxon>
        <taxon>Roseateles</taxon>
    </lineage>
</organism>
<name>A0ABS8XDF0_9BURK</name>
<dbReference type="InterPro" id="IPR000531">
    <property type="entry name" value="Beta-barrel_TonB"/>
</dbReference>
<keyword evidence="9" id="KW-0675">Receptor</keyword>
<dbReference type="InterPro" id="IPR012910">
    <property type="entry name" value="Plug_dom"/>
</dbReference>
<sequence>MNTMKQLGLTVLAASATLLAPATSLAQKLDTVIVTGVRSSIESAAARKRRADDVVDSVVAEDIARLPDLNVADAVQRISGVQITRDRGEASVLSVRGLTQVETTLNGREVFTAGFGRALDYADLPSEMLAGIDVYKTAAAARIEGGLGGSVDLRTRHPFDFRQPALAATARYLHGDLAGKGAGQLSVLLGGRAPAGVGEVAGLVNLVLQDRAYREDLKGSGAPMLCSARASSGCRLDLAPGQDSVVSSSTSESTSLGRRRRGLATVMLGWRPSAAVDLYAEAHLAELSTRQQTQQVNVGPNFAAGSGFDPASVTFFAGSHDVQRITWTDAPVSILGFVRDTVDRTRQLAAGGSWTGESLHLSADLSHTRSLNRLYFSGPTLAGKAARFTQDAGGVAPATAVEGTDLGAPSQLRYVSLAYRVRPLRGSLSAGRLDAEWLFDQAALDQLSVGWRRSRREADNADNLIFGDVPLPGTPATALPARTALYPYAPFLDGRAPSITGYLTDTLVDARDPVQLRQDFGISTPLPTAGGPLGVWRIREVTDALYAQGHWRLPALGLDGLAGVRLVQTRSALGGNQSVPSSGSIAPLEVDARTRDWLPSASLRWRPGGPWQWRVAASRSITRPDFNLMSPSVTLTPNSVNPQLNQGTAGNPALRPMRATNADLAAEADFGAGHAAALTLFWKRVDGFVASLSQAETHDGQLYQVSRPYNADAGHLRGAELAYQRFLDFLPGAWRGLGLQANATFVHSEAYDRVLRANLPLQSLSRRSFNLVGLYEWGPWSARLAWNWRSSFPSGTASVVGIGALQTSTRAYGWLDASLRWRINDRLTWSLDGGNLQGTLRRSYFGVETRPQNAWVNDRQIGTSLSLRT</sequence>
<evidence type="ECO:0000259" key="8">
    <source>
        <dbReference type="Pfam" id="PF07715"/>
    </source>
</evidence>
<accession>A0ABS8XDF0</accession>
<dbReference type="Pfam" id="PF00593">
    <property type="entry name" value="TonB_dep_Rec_b-barrel"/>
    <property type="match status" value="1"/>
</dbReference>
<comment type="similarity">
    <text evidence="2 5">Belongs to the TonB-dependent receptor family.</text>
</comment>
<dbReference type="SUPFAM" id="SSF56935">
    <property type="entry name" value="Porins"/>
    <property type="match status" value="1"/>
</dbReference>
<feature type="chain" id="PRO_5046073179" evidence="6">
    <location>
        <begin position="27"/>
        <end position="869"/>
    </location>
</feature>
<keyword evidence="4" id="KW-0998">Cell outer membrane</keyword>
<dbReference type="PANTHER" id="PTHR40980">
    <property type="entry name" value="PLUG DOMAIN-CONTAINING PROTEIN"/>
    <property type="match status" value="1"/>
</dbReference>
<evidence type="ECO:0000256" key="4">
    <source>
        <dbReference type="ARBA" id="ARBA00023237"/>
    </source>
</evidence>
<evidence type="ECO:0000256" key="6">
    <source>
        <dbReference type="SAM" id="SignalP"/>
    </source>
</evidence>